<dbReference type="EMBL" id="BSUK01000001">
    <property type="protein sequence ID" value="GMA26669.1"/>
    <property type="molecule type" value="Genomic_DNA"/>
</dbReference>
<dbReference type="Pfam" id="PF19263">
    <property type="entry name" value="DUF5906"/>
    <property type="match status" value="1"/>
</dbReference>
<evidence type="ECO:0000313" key="9">
    <source>
        <dbReference type="Proteomes" id="UP001157091"/>
    </source>
</evidence>
<evidence type="ECO:0000256" key="2">
    <source>
        <dbReference type="ARBA" id="ARBA00022801"/>
    </source>
</evidence>
<dbReference type="InterPro" id="IPR051620">
    <property type="entry name" value="ORF904-like_C"/>
</dbReference>
<reference evidence="9" key="2">
    <citation type="journal article" date="2019" name="Int. J. Syst. Evol. Microbiol.">
        <title>The Global Catalogue of Microorganisms (GCM) 10K type strain sequencing project: providing services to taxonomists for standard genome sequencing and annotation.</title>
        <authorList>
            <consortium name="The Broad Institute Genomics Platform"/>
            <consortium name="The Broad Institute Genome Sequencing Center for Infectious Disease"/>
            <person name="Wu L."/>
            <person name="Ma J."/>
        </authorList>
    </citation>
    <scope>NUCLEOTIDE SEQUENCE [LARGE SCALE GENOMIC DNA]</scope>
    <source>
        <strain evidence="9">NBRC 106348</strain>
    </source>
</reference>
<keyword evidence="3" id="KW-0067">ATP-binding</keyword>
<dbReference type="PANTHER" id="PTHR35372">
    <property type="entry name" value="ATP BINDING PROTEIN-RELATED"/>
    <property type="match status" value="1"/>
</dbReference>
<dbReference type="SUPFAM" id="SSF52540">
    <property type="entry name" value="P-loop containing nucleoside triphosphate hydrolases"/>
    <property type="match status" value="1"/>
</dbReference>
<evidence type="ECO:0000313" key="6">
    <source>
        <dbReference type="EMBL" id="GMA22264.1"/>
    </source>
</evidence>
<evidence type="ECO:0000256" key="4">
    <source>
        <dbReference type="SAM" id="MobiDB-lite"/>
    </source>
</evidence>
<dbReference type="Proteomes" id="UP001157091">
    <property type="component" value="Unassembled WGS sequence"/>
</dbReference>
<dbReference type="InterPro" id="IPR045455">
    <property type="entry name" value="NrS-1_pol-like_helicase"/>
</dbReference>
<evidence type="ECO:0000256" key="3">
    <source>
        <dbReference type="ARBA" id="ARBA00022840"/>
    </source>
</evidence>
<feature type="region of interest" description="Disordered" evidence="4">
    <location>
        <begin position="288"/>
        <end position="311"/>
    </location>
</feature>
<dbReference type="InterPro" id="IPR027417">
    <property type="entry name" value="P-loop_NTPase"/>
</dbReference>
<reference evidence="8" key="1">
    <citation type="journal article" date="2014" name="Int. J. Syst. Evol. Microbiol.">
        <title>Complete genome of a new Firmicutes species belonging to the dominant human colonic microbiota ('Ruminococcus bicirculans') reveals two chromosomes and a selective capacity to utilize plant glucans.</title>
        <authorList>
            <consortium name="NISC Comparative Sequencing Program"/>
            <person name="Wegmann U."/>
            <person name="Louis P."/>
            <person name="Goesmann A."/>
            <person name="Henrissat B."/>
            <person name="Duncan S.H."/>
            <person name="Flint H.J."/>
        </authorList>
    </citation>
    <scope>NUCLEOTIDE SEQUENCE</scope>
    <source>
        <strain evidence="8">NBRC 106348</strain>
    </source>
</reference>
<proteinExistence type="predicted"/>
<keyword evidence="1" id="KW-0547">Nucleotide-binding</keyword>
<dbReference type="Gene3D" id="3.40.50.300">
    <property type="entry name" value="P-loop containing nucleotide triphosphate hydrolases"/>
    <property type="match status" value="1"/>
</dbReference>
<comment type="caution">
    <text evidence="8">The sequence shown here is derived from an EMBL/GenBank/DDBJ whole genome shotgun (WGS) entry which is preliminary data.</text>
</comment>
<protein>
    <recommendedName>
        <fullName evidence="5">SF3 helicase domain-containing protein</fullName>
    </recommendedName>
</protein>
<dbReference type="RefSeq" id="WP_284291147.1">
    <property type="nucleotide sequence ID" value="NZ_BSUK01000001.1"/>
</dbReference>
<keyword evidence="2" id="KW-0378">Hydrolase</keyword>
<sequence>MIAFVQRAVGMSLVGAVLDQVFFFAHGSGANGKSTFMSTLQHIVGLGADGYSGQAPAEMLLATRNHGHPTELARLQGQRLTVTSEINEGQTFDEARIKSLTGKDTISARFMREDLFDFTPTHTLWVLSNHEPEVRVGGLAFWRRVVMVPFVHTVPEGARVKDLEERLIADEGPAILAWAIRGAADYFARGLAAPDAVTAATKAYETEQDTVAGFVTDCCVTGDPNRQDLRVRSAQLRTAYERWCTDAGATPMSPKTFTVALRSKYGIRTERSNSARYLAGIRLNDIEDDGPDASRDASPTLDERLDQQGWR</sequence>
<organism evidence="8 9">
    <name type="scientific">Luteimicrobium album</name>
    <dbReference type="NCBI Taxonomy" id="1054550"/>
    <lineage>
        <taxon>Bacteria</taxon>
        <taxon>Bacillati</taxon>
        <taxon>Actinomycetota</taxon>
        <taxon>Actinomycetes</taxon>
        <taxon>Micrococcales</taxon>
        <taxon>Luteimicrobium</taxon>
    </lineage>
</organism>
<dbReference type="NCBIfam" id="TIGR01613">
    <property type="entry name" value="primase_Cterm"/>
    <property type="match status" value="1"/>
</dbReference>
<gene>
    <name evidence="6" type="ORF">GCM10025864_00230</name>
    <name evidence="7" type="ORF">GCM10025864_44280</name>
    <name evidence="8" type="ORF">GCM10025864_44900</name>
</gene>
<feature type="domain" description="SF3 helicase" evidence="5">
    <location>
        <begin position="1"/>
        <end position="163"/>
    </location>
</feature>
<evidence type="ECO:0000256" key="1">
    <source>
        <dbReference type="ARBA" id="ARBA00022741"/>
    </source>
</evidence>
<reference evidence="8" key="3">
    <citation type="submission" date="2023-02" db="EMBL/GenBank/DDBJ databases">
        <authorList>
            <person name="Sun Q."/>
            <person name="Mori K."/>
        </authorList>
    </citation>
    <scope>NUCLEOTIDE SEQUENCE</scope>
    <source>
        <strain evidence="8">NBRC 106348</strain>
    </source>
</reference>
<dbReference type="EMBL" id="BSUK01000001">
    <property type="protein sequence ID" value="GMA22264.1"/>
    <property type="molecule type" value="Genomic_DNA"/>
</dbReference>
<dbReference type="InterPro" id="IPR014015">
    <property type="entry name" value="Helicase_SF3_DNA-vir"/>
</dbReference>
<accession>A0ABQ6I8U2</accession>
<feature type="compositionally biased region" description="Basic and acidic residues" evidence="4">
    <location>
        <begin position="301"/>
        <end position="311"/>
    </location>
</feature>
<dbReference type="EMBL" id="BSUK01000001">
    <property type="protein sequence ID" value="GMA26731.1"/>
    <property type="molecule type" value="Genomic_DNA"/>
</dbReference>
<evidence type="ECO:0000259" key="5">
    <source>
        <dbReference type="PROSITE" id="PS51206"/>
    </source>
</evidence>
<evidence type="ECO:0000313" key="7">
    <source>
        <dbReference type="EMBL" id="GMA26669.1"/>
    </source>
</evidence>
<name>A0ABQ6I8U2_9MICO</name>
<dbReference type="PROSITE" id="PS51206">
    <property type="entry name" value="SF3_HELICASE_1"/>
    <property type="match status" value="1"/>
</dbReference>
<dbReference type="InterPro" id="IPR006500">
    <property type="entry name" value="Helicase_put_C_phage/plasmid"/>
</dbReference>
<keyword evidence="9" id="KW-1185">Reference proteome</keyword>
<dbReference type="PANTHER" id="PTHR35372:SF2">
    <property type="entry name" value="SF3 HELICASE DOMAIN-CONTAINING PROTEIN"/>
    <property type="match status" value="1"/>
</dbReference>
<evidence type="ECO:0000313" key="8">
    <source>
        <dbReference type="EMBL" id="GMA26731.1"/>
    </source>
</evidence>